<dbReference type="RefSeq" id="WP_135251477.1">
    <property type="nucleotide sequence ID" value="NZ_SMLK01000009.1"/>
</dbReference>
<keyword evidence="1 3" id="KW-0808">Transferase</keyword>
<dbReference type="Proteomes" id="UP000297839">
    <property type="component" value="Unassembled WGS sequence"/>
</dbReference>
<gene>
    <name evidence="3" type="ORF">EZ216_19570</name>
</gene>
<evidence type="ECO:0000313" key="3">
    <source>
        <dbReference type="EMBL" id="TFY97062.1"/>
    </source>
</evidence>
<protein>
    <submittedName>
        <fullName evidence="3">Methyltransferase domain-containing protein</fullName>
    </submittedName>
</protein>
<dbReference type="InterPro" id="IPR029063">
    <property type="entry name" value="SAM-dependent_MTases_sf"/>
</dbReference>
<feature type="domain" description="Methyltransferase" evidence="2">
    <location>
        <begin position="79"/>
        <end position="174"/>
    </location>
</feature>
<comment type="caution">
    <text evidence="3">The sequence shown here is derived from an EMBL/GenBank/DDBJ whole genome shotgun (WGS) entry which is preliminary data.</text>
</comment>
<dbReference type="InterPro" id="IPR041698">
    <property type="entry name" value="Methyltransf_25"/>
</dbReference>
<dbReference type="SUPFAM" id="SSF53335">
    <property type="entry name" value="S-adenosyl-L-methionine-dependent methyltransferases"/>
    <property type="match status" value="1"/>
</dbReference>
<evidence type="ECO:0000259" key="2">
    <source>
        <dbReference type="Pfam" id="PF13649"/>
    </source>
</evidence>
<organism evidence="3 4">
    <name type="scientific">Ramlibacter humi</name>
    <dbReference type="NCBI Taxonomy" id="2530451"/>
    <lineage>
        <taxon>Bacteria</taxon>
        <taxon>Pseudomonadati</taxon>
        <taxon>Pseudomonadota</taxon>
        <taxon>Betaproteobacteria</taxon>
        <taxon>Burkholderiales</taxon>
        <taxon>Comamonadaceae</taxon>
        <taxon>Ramlibacter</taxon>
    </lineage>
</organism>
<reference evidence="3 4" key="1">
    <citation type="submission" date="2019-03" db="EMBL/GenBank/DDBJ databases">
        <title>Ramlibacter sp. 18x22-1, whole genome shotgun sequence.</title>
        <authorList>
            <person name="Zhang X."/>
            <person name="Feng G."/>
            <person name="Zhu H."/>
        </authorList>
    </citation>
    <scope>NUCLEOTIDE SEQUENCE [LARGE SCALE GENOMIC DNA]</scope>
    <source>
        <strain evidence="3 4">18x22-1</strain>
    </source>
</reference>
<dbReference type="CDD" id="cd02440">
    <property type="entry name" value="AdoMet_MTases"/>
    <property type="match status" value="1"/>
</dbReference>
<dbReference type="GO" id="GO:0008168">
    <property type="term" value="F:methyltransferase activity"/>
    <property type="evidence" value="ECO:0007669"/>
    <property type="project" value="UniProtKB-KW"/>
</dbReference>
<dbReference type="PANTHER" id="PTHR43861">
    <property type="entry name" value="TRANS-ACONITATE 2-METHYLTRANSFERASE-RELATED"/>
    <property type="match status" value="1"/>
</dbReference>
<keyword evidence="3" id="KW-0489">Methyltransferase</keyword>
<accession>A0A4Z0BCU9</accession>
<dbReference type="EMBL" id="SMLK01000009">
    <property type="protein sequence ID" value="TFY97062.1"/>
    <property type="molecule type" value="Genomic_DNA"/>
</dbReference>
<dbReference type="GO" id="GO:0032259">
    <property type="term" value="P:methylation"/>
    <property type="evidence" value="ECO:0007669"/>
    <property type="project" value="UniProtKB-KW"/>
</dbReference>
<dbReference type="AlphaFoldDB" id="A0A4Z0BCU9"/>
<proteinExistence type="predicted"/>
<dbReference type="Pfam" id="PF13649">
    <property type="entry name" value="Methyltransf_25"/>
    <property type="match status" value="1"/>
</dbReference>
<evidence type="ECO:0000313" key="4">
    <source>
        <dbReference type="Proteomes" id="UP000297839"/>
    </source>
</evidence>
<name>A0A4Z0BCU9_9BURK</name>
<evidence type="ECO:0000256" key="1">
    <source>
        <dbReference type="ARBA" id="ARBA00022679"/>
    </source>
</evidence>
<dbReference type="OrthoDB" id="9779941at2"/>
<dbReference type="Gene3D" id="3.40.50.150">
    <property type="entry name" value="Vaccinia Virus protein VP39"/>
    <property type="match status" value="1"/>
</dbReference>
<keyword evidence="4" id="KW-1185">Reference proteome</keyword>
<sequence length="258" mass="29289">MGNLNPQAHRAIDEGAATLERHRKPADNLLPAADKWAFDENVTSVFDAMLENSIPGYADMRNWVTRLARRFVPERGGVVIDIGASRGDALAPLLAERPDCQFYAVEVSEPMRRTMQSRFTGRAVTILADDLRYEHSVFDRPTDLVLSVLTLMFVPIEYRARLVNRIHENLKPGGAFILVEKTIQQDPLMDAIFNEEYYRFKADNGYTAEAIHRKKLSLEGVLVPLTQQWNEDTLRAAGFRHVQTFWRAANFCGILAVK</sequence>